<reference evidence="2" key="2">
    <citation type="submission" date="2021-04" db="EMBL/GenBank/DDBJ databases">
        <title>Genome-wide patterns of bracovirus chromosomal integration into multiple host tissues during parasitism.</title>
        <authorList>
            <person name="Chebbi M.A.C."/>
        </authorList>
    </citation>
    <scope>NUCLEOTIDE SEQUENCE</scope>
    <source>
        <tissue evidence="2">Whole body</tissue>
    </source>
</reference>
<dbReference type="EMBL" id="JAAOIC020000001">
    <property type="protein sequence ID" value="KAG8042748.1"/>
    <property type="molecule type" value="Genomic_DNA"/>
</dbReference>
<proteinExistence type="predicted"/>
<reference evidence="2" key="1">
    <citation type="submission" date="2020-03" db="EMBL/GenBank/DDBJ databases">
        <authorList>
            <person name="Chebbi M.A."/>
            <person name="Drezen J.M."/>
        </authorList>
    </citation>
    <scope>NUCLEOTIDE SEQUENCE</scope>
    <source>
        <tissue evidence="2">Whole body</tissue>
    </source>
</reference>
<evidence type="ECO:0000313" key="2">
    <source>
        <dbReference type="EMBL" id="KAG8042748.1"/>
    </source>
</evidence>
<sequence>MKLVRHLAAKRHLYIPDRIVRKKMLWKQRVPRLDPLRAPGSRKIRRTVWRNNFRSVSASSASSDCYKYSGPYSESS</sequence>
<organism evidence="2 3">
    <name type="scientific">Cotesia typhae</name>
    <dbReference type="NCBI Taxonomy" id="2053667"/>
    <lineage>
        <taxon>Eukaryota</taxon>
        <taxon>Metazoa</taxon>
        <taxon>Ecdysozoa</taxon>
        <taxon>Arthropoda</taxon>
        <taxon>Hexapoda</taxon>
        <taxon>Insecta</taxon>
        <taxon>Pterygota</taxon>
        <taxon>Neoptera</taxon>
        <taxon>Endopterygota</taxon>
        <taxon>Hymenoptera</taxon>
        <taxon>Apocrita</taxon>
        <taxon>Ichneumonoidea</taxon>
        <taxon>Braconidae</taxon>
        <taxon>Microgastrinae</taxon>
        <taxon>Cotesia</taxon>
    </lineage>
</organism>
<gene>
    <name evidence="2" type="ORF">G9C98_005388</name>
</gene>
<dbReference type="Proteomes" id="UP000729913">
    <property type="component" value="Unassembled WGS sequence"/>
</dbReference>
<keyword evidence="3" id="KW-1185">Reference proteome</keyword>
<evidence type="ECO:0000313" key="3">
    <source>
        <dbReference type="Proteomes" id="UP000729913"/>
    </source>
</evidence>
<protein>
    <submittedName>
        <fullName evidence="2">Uncharacterized protein</fullName>
    </submittedName>
</protein>
<dbReference type="AlphaFoldDB" id="A0A8J5QYW3"/>
<comment type="caution">
    <text evidence="2">The sequence shown here is derived from an EMBL/GenBank/DDBJ whole genome shotgun (WGS) entry which is preliminary data.</text>
</comment>
<accession>A0A8J5QYW3</accession>
<name>A0A8J5QYW3_9HYME</name>
<evidence type="ECO:0000256" key="1">
    <source>
        <dbReference type="SAM" id="MobiDB-lite"/>
    </source>
</evidence>
<feature type="region of interest" description="Disordered" evidence="1">
    <location>
        <begin position="56"/>
        <end position="76"/>
    </location>
</feature>